<keyword evidence="8" id="KW-0503">Monooxygenase</keyword>
<dbReference type="EMBL" id="LMCB01000074">
    <property type="protein sequence ID" value="KZL15394.1"/>
    <property type="molecule type" value="Genomic_DNA"/>
</dbReference>
<accession>A0A165VSW0</accession>
<dbReference type="Proteomes" id="UP000076577">
    <property type="component" value="Unassembled WGS sequence"/>
</dbReference>
<keyword evidence="3" id="KW-0274">FAD</keyword>
<proteinExistence type="inferred from homology"/>
<gene>
    <name evidence="8" type="primary">hapE</name>
    <name evidence="8" type="ORF">PsAD2_03650</name>
</gene>
<dbReference type="GO" id="GO:0034899">
    <property type="term" value="F:trimethylamine monooxygenase activity"/>
    <property type="evidence" value="ECO:0007669"/>
    <property type="project" value="UniProtKB-EC"/>
</dbReference>
<dbReference type="InterPro" id="IPR036188">
    <property type="entry name" value="FAD/NAD-bd_sf"/>
</dbReference>
<dbReference type="PRINTS" id="PR00370">
    <property type="entry name" value="FMOXYGENASE"/>
</dbReference>
<name>A0A165VSW0_9HYPH</name>
<evidence type="ECO:0000256" key="4">
    <source>
        <dbReference type="ARBA" id="ARBA00022857"/>
    </source>
</evidence>
<evidence type="ECO:0000256" key="3">
    <source>
        <dbReference type="ARBA" id="ARBA00022827"/>
    </source>
</evidence>
<dbReference type="InterPro" id="IPR050346">
    <property type="entry name" value="FMO-like"/>
</dbReference>
<dbReference type="PATRIC" id="fig|989403.3.peg.3947"/>
<protein>
    <recommendedName>
        <fullName evidence="7">Trimethylamine monooxygenase</fullName>
        <ecNumber evidence="6">1.14.13.148</ecNumber>
    </recommendedName>
</protein>
<evidence type="ECO:0000256" key="1">
    <source>
        <dbReference type="ARBA" id="ARBA00009183"/>
    </source>
</evidence>
<dbReference type="AlphaFoldDB" id="A0A165VSW0"/>
<sequence length="419" mass="47137">MGPNIAIIGAGPTGLTAAIELKRRGLKPTVFEARDCLGGQWAYEALPSIPVDIRDPQRRNVASAMYPKLRANLPQRAMQLCDYKLPEELKLFPDRVDILRYIEASAKAAGITPLIKFQTPVTGLEKTQNNWSITSGKTRELFTHVLVATGKDSYPNIPFIDGLERFEGSITHSQSYRTPELYRGKRVALIGACVSSEDISLDLSALAEQVYICGTFPPNGHKCYVREGRYGDGHNITQHARPERIEANSIYLQDGESLSDVDAIILCTGYIYEFPFLKSALKNIIVSGATIGPLYMNMFYPEDPTLIFLGLPRFTVHFANVHLQSLYCAMVLNGEVSLPTLRQMKQELADGGCVLEKRTSELEEYHNGVFECIKKMSELTGQPHLDWRGFLGSLNDHKRLYQQDYRQHPFDYDLPENNR</sequence>
<dbReference type="GO" id="GO:0050660">
    <property type="term" value="F:flavin adenine dinucleotide binding"/>
    <property type="evidence" value="ECO:0007669"/>
    <property type="project" value="InterPro"/>
</dbReference>
<organism evidence="8 9">
    <name type="scientific">Pseudovibrio axinellae</name>
    <dbReference type="NCBI Taxonomy" id="989403"/>
    <lineage>
        <taxon>Bacteria</taxon>
        <taxon>Pseudomonadati</taxon>
        <taxon>Pseudomonadota</taxon>
        <taxon>Alphaproteobacteria</taxon>
        <taxon>Hyphomicrobiales</taxon>
        <taxon>Stappiaceae</taxon>
        <taxon>Pseudovibrio</taxon>
    </lineage>
</organism>
<dbReference type="Gene3D" id="3.50.50.60">
    <property type="entry name" value="FAD/NAD(P)-binding domain"/>
    <property type="match status" value="2"/>
</dbReference>
<dbReference type="OrthoDB" id="9790219at2"/>
<keyword evidence="5 8" id="KW-0560">Oxidoreductase</keyword>
<evidence type="ECO:0000313" key="9">
    <source>
        <dbReference type="Proteomes" id="UP000076577"/>
    </source>
</evidence>
<dbReference type="RefSeq" id="WP_068009182.1">
    <property type="nucleotide sequence ID" value="NZ_FOFM01000012.1"/>
</dbReference>
<comment type="caution">
    <text evidence="8">The sequence shown here is derived from an EMBL/GenBank/DDBJ whole genome shotgun (WGS) entry which is preliminary data.</text>
</comment>
<evidence type="ECO:0000256" key="6">
    <source>
        <dbReference type="ARBA" id="ARBA00034528"/>
    </source>
</evidence>
<evidence type="ECO:0000256" key="2">
    <source>
        <dbReference type="ARBA" id="ARBA00022630"/>
    </source>
</evidence>
<dbReference type="Pfam" id="PF00743">
    <property type="entry name" value="FMO-like"/>
    <property type="match status" value="2"/>
</dbReference>
<dbReference type="EC" id="1.14.13.148" evidence="6"/>
<dbReference type="GO" id="GO:0050661">
    <property type="term" value="F:NADP binding"/>
    <property type="evidence" value="ECO:0007669"/>
    <property type="project" value="InterPro"/>
</dbReference>
<dbReference type="STRING" id="989403.SAMN05421798_11247"/>
<dbReference type="PIRSF" id="PIRSF000332">
    <property type="entry name" value="FMO"/>
    <property type="match status" value="1"/>
</dbReference>
<reference evidence="8 9" key="1">
    <citation type="journal article" date="2016" name="Front. Microbiol.">
        <title>Comparative Genomic Analysis Reveals a Diverse Repertoire of Genes Involved in Prokaryote-Eukaryote Interactions within the Pseudovibrio Genus.</title>
        <authorList>
            <person name="Romano S."/>
            <person name="Fernandez-Guerra A."/>
            <person name="Reen F.J."/>
            <person name="Glockner F.O."/>
            <person name="Crowley S.P."/>
            <person name="O'Sullivan O."/>
            <person name="Cotter P.D."/>
            <person name="Adams C."/>
            <person name="Dobson A.D."/>
            <person name="O'Gara F."/>
        </authorList>
    </citation>
    <scope>NUCLEOTIDE SEQUENCE [LARGE SCALE GENOMIC DNA]</scope>
    <source>
        <strain evidence="8 9">Ad2</strain>
    </source>
</reference>
<keyword evidence="9" id="KW-1185">Reference proteome</keyword>
<dbReference type="GO" id="GO:0004499">
    <property type="term" value="F:N,N-dimethylaniline monooxygenase activity"/>
    <property type="evidence" value="ECO:0007669"/>
    <property type="project" value="InterPro"/>
</dbReference>
<evidence type="ECO:0000313" key="8">
    <source>
        <dbReference type="EMBL" id="KZL15394.1"/>
    </source>
</evidence>
<keyword evidence="2" id="KW-0285">Flavoprotein</keyword>
<evidence type="ECO:0000256" key="5">
    <source>
        <dbReference type="ARBA" id="ARBA00023002"/>
    </source>
</evidence>
<dbReference type="SUPFAM" id="SSF51905">
    <property type="entry name" value="FAD/NAD(P)-binding domain"/>
    <property type="match status" value="2"/>
</dbReference>
<dbReference type="PANTHER" id="PTHR23023">
    <property type="entry name" value="DIMETHYLANILINE MONOOXYGENASE"/>
    <property type="match status" value="1"/>
</dbReference>
<dbReference type="InterPro" id="IPR000960">
    <property type="entry name" value="Flavin_mOase"/>
</dbReference>
<dbReference type="InterPro" id="IPR020946">
    <property type="entry name" value="Flavin_mOase-like"/>
</dbReference>
<evidence type="ECO:0000256" key="7">
    <source>
        <dbReference type="ARBA" id="ARBA00035159"/>
    </source>
</evidence>
<comment type="similarity">
    <text evidence="1">Belongs to the FMO family.</text>
</comment>
<keyword evidence="4" id="KW-0521">NADP</keyword>